<organism evidence="3 4">
    <name type="scientific">Candidatus Wildermuthbacteria bacterium RIFCSPHIGHO2_12_FULL_40_12</name>
    <dbReference type="NCBI Taxonomy" id="1802457"/>
    <lineage>
        <taxon>Bacteria</taxon>
        <taxon>Candidatus Wildermuthiibacteriota</taxon>
    </lineage>
</organism>
<dbReference type="STRING" id="1802457.A3F15_02535"/>
<comment type="caution">
    <text evidence="3">The sequence shown here is derived from an EMBL/GenBank/DDBJ whole genome shotgun (WGS) entry which is preliminary data.</text>
</comment>
<keyword evidence="2" id="KW-0812">Transmembrane</keyword>
<evidence type="ECO:0000256" key="2">
    <source>
        <dbReference type="SAM" id="Phobius"/>
    </source>
</evidence>
<reference evidence="3 4" key="1">
    <citation type="journal article" date="2016" name="Nat. Commun.">
        <title>Thousands of microbial genomes shed light on interconnected biogeochemical processes in an aquifer system.</title>
        <authorList>
            <person name="Anantharaman K."/>
            <person name="Brown C.T."/>
            <person name="Hug L.A."/>
            <person name="Sharon I."/>
            <person name="Castelle C.J."/>
            <person name="Probst A.J."/>
            <person name="Thomas B.C."/>
            <person name="Singh A."/>
            <person name="Wilkins M.J."/>
            <person name="Karaoz U."/>
            <person name="Brodie E.L."/>
            <person name="Williams K.H."/>
            <person name="Hubbard S.S."/>
            <person name="Banfield J.F."/>
        </authorList>
    </citation>
    <scope>NUCLEOTIDE SEQUENCE [LARGE SCALE GENOMIC DNA]</scope>
</reference>
<dbReference type="Proteomes" id="UP000177078">
    <property type="component" value="Unassembled WGS sequence"/>
</dbReference>
<evidence type="ECO:0000313" key="4">
    <source>
        <dbReference type="Proteomes" id="UP000177078"/>
    </source>
</evidence>
<dbReference type="AlphaFoldDB" id="A0A1G2REZ6"/>
<dbReference type="EMBL" id="MHUC01000001">
    <property type="protein sequence ID" value="OHA71410.1"/>
    <property type="molecule type" value="Genomic_DNA"/>
</dbReference>
<protein>
    <submittedName>
        <fullName evidence="3">Uncharacterized protein</fullName>
    </submittedName>
</protein>
<evidence type="ECO:0000313" key="3">
    <source>
        <dbReference type="EMBL" id="OHA71410.1"/>
    </source>
</evidence>
<keyword evidence="2" id="KW-0472">Membrane</keyword>
<keyword evidence="2" id="KW-1133">Transmembrane helix</keyword>
<proteinExistence type="predicted"/>
<accession>A0A1G2REZ6</accession>
<evidence type="ECO:0000256" key="1">
    <source>
        <dbReference type="SAM" id="MobiDB-lite"/>
    </source>
</evidence>
<gene>
    <name evidence="3" type="ORF">A3F15_02535</name>
</gene>
<feature type="region of interest" description="Disordered" evidence="1">
    <location>
        <begin position="70"/>
        <end position="89"/>
    </location>
</feature>
<name>A0A1G2REZ6_9BACT</name>
<sequence>MERERARKLLLYIALVVLLVALVFVLAWYFAAIYQGEKRQKEPTQEEIIKKQLDELNALAPAQLNEEEVREQLDDLNQEQPGEIKPLSEGEIQKQLDELNKL</sequence>
<feature type="transmembrane region" description="Helical" evidence="2">
    <location>
        <begin position="9"/>
        <end position="31"/>
    </location>
</feature>